<evidence type="ECO:0000313" key="3">
    <source>
        <dbReference type="Proteomes" id="UP000030669"/>
    </source>
</evidence>
<dbReference type="HOGENOM" id="CLU_1619204_0_0_1"/>
<protein>
    <submittedName>
        <fullName evidence="2">Uncharacterized protein</fullName>
    </submittedName>
</protein>
<dbReference type="AlphaFoldDB" id="S7PY83"/>
<dbReference type="Proteomes" id="UP000030669">
    <property type="component" value="Unassembled WGS sequence"/>
</dbReference>
<proteinExistence type="predicted"/>
<dbReference type="GeneID" id="19309724"/>
<keyword evidence="3" id="KW-1185">Reference proteome</keyword>
<dbReference type="EMBL" id="KB469307">
    <property type="protein sequence ID" value="EPQ52596.1"/>
    <property type="molecule type" value="Genomic_DNA"/>
</dbReference>
<name>S7PY83_GLOTA</name>
<gene>
    <name evidence="2" type="ORF">GLOTRDRAFT_95478</name>
</gene>
<feature type="compositionally biased region" description="Polar residues" evidence="1">
    <location>
        <begin position="107"/>
        <end position="131"/>
    </location>
</feature>
<evidence type="ECO:0000256" key="1">
    <source>
        <dbReference type="SAM" id="MobiDB-lite"/>
    </source>
</evidence>
<evidence type="ECO:0000313" key="2">
    <source>
        <dbReference type="EMBL" id="EPQ52596.1"/>
    </source>
</evidence>
<feature type="compositionally biased region" description="Polar residues" evidence="1">
    <location>
        <begin position="25"/>
        <end position="45"/>
    </location>
</feature>
<sequence>MGRDWMVKAAFPTPVVRGGGGGRTSPGNCSNGRTRQSNTRQTPAVQASAHRIPVIPTPPPQTAARQNTSQPNAGQSSTSGTPMIPASAHQTTAGHESALYPAVQYSPDANRSSIRPSNTSHHHAGSSNGSQAVHYWPAEGQPARHQPFNLLALEALDRARAKRR</sequence>
<feature type="compositionally biased region" description="Polar residues" evidence="1">
    <location>
        <begin position="63"/>
        <end position="81"/>
    </location>
</feature>
<organism evidence="2 3">
    <name type="scientific">Gloeophyllum trabeum (strain ATCC 11539 / FP-39264 / Madison 617)</name>
    <name type="common">Brown rot fungus</name>
    <dbReference type="NCBI Taxonomy" id="670483"/>
    <lineage>
        <taxon>Eukaryota</taxon>
        <taxon>Fungi</taxon>
        <taxon>Dikarya</taxon>
        <taxon>Basidiomycota</taxon>
        <taxon>Agaricomycotina</taxon>
        <taxon>Agaricomycetes</taxon>
        <taxon>Gloeophyllales</taxon>
        <taxon>Gloeophyllaceae</taxon>
        <taxon>Gloeophyllum</taxon>
    </lineage>
</organism>
<accession>S7PY83</accession>
<feature type="region of interest" description="Disordered" evidence="1">
    <location>
        <begin position="1"/>
        <end position="145"/>
    </location>
</feature>
<dbReference type="KEGG" id="gtr:GLOTRDRAFT_95478"/>
<dbReference type="RefSeq" id="XP_007868891.1">
    <property type="nucleotide sequence ID" value="XM_007870700.1"/>
</dbReference>
<reference evidence="2 3" key="1">
    <citation type="journal article" date="2012" name="Science">
        <title>The Paleozoic origin of enzymatic lignin decomposition reconstructed from 31 fungal genomes.</title>
        <authorList>
            <person name="Floudas D."/>
            <person name="Binder M."/>
            <person name="Riley R."/>
            <person name="Barry K."/>
            <person name="Blanchette R.A."/>
            <person name="Henrissat B."/>
            <person name="Martinez A.T."/>
            <person name="Otillar R."/>
            <person name="Spatafora J.W."/>
            <person name="Yadav J.S."/>
            <person name="Aerts A."/>
            <person name="Benoit I."/>
            <person name="Boyd A."/>
            <person name="Carlson A."/>
            <person name="Copeland A."/>
            <person name="Coutinho P.M."/>
            <person name="de Vries R.P."/>
            <person name="Ferreira P."/>
            <person name="Findley K."/>
            <person name="Foster B."/>
            <person name="Gaskell J."/>
            <person name="Glotzer D."/>
            <person name="Gorecki P."/>
            <person name="Heitman J."/>
            <person name="Hesse C."/>
            <person name="Hori C."/>
            <person name="Igarashi K."/>
            <person name="Jurgens J.A."/>
            <person name="Kallen N."/>
            <person name="Kersten P."/>
            <person name="Kohler A."/>
            <person name="Kuees U."/>
            <person name="Kumar T.K.A."/>
            <person name="Kuo A."/>
            <person name="LaButti K."/>
            <person name="Larrondo L.F."/>
            <person name="Lindquist E."/>
            <person name="Ling A."/>
            <person name="Lombard V."/>
            <person name="Lucas S."/>
            <person name="Lundell T."/>
            <person name="Martin R."/>
            <person name="McLaughlin D.J."/>
            <person name="Morgenstern I."/>
            <person name="Morin E."/>
            <person name="Murat C."/>
            <person name="Nagy L.G."/>
            <person name="Nolan M."/>
            <person name="Ohm R.A."/>
            <person name="Patyshakuliyeva A."/>
            <person name="Rokas A."/>
            <person name="Ruiz-Duenas F.J."/>
            <person name="Sabat G."/>
            <person name="Salamov A."/>
            <person name="Samejima M."/>
            <person name="Schmutz J."/>
            <person name="Slot J.C."/>
            <person name="St John F."/>
            <person name="Stenlid J."/>
            <person name="Sun H."/>
            <person name="Sun S."/>
            <person name="Syed K."/>
            <person name="Tsang A."/>
            <person name="Wiebenga A."/>
            <person name="Young D."/>
            <person name="Pisabarro A."/>
            <person name="Eastwood D.C."/>
            <person name="Martin F."/>
            <person name="Cullen D."/>
            <person name="Grigoriev I.V."/>
            <person name="Hibbett D.S."/>
        </authorList>
    </citation>
    <scope>NUCLEOTIDE SEQUENCE [LARGE SCALE GENOMIC DNA]</scope>
    <source>
        <strain evidence="2 3">ATCC 11539</strain>
    </source>
</reference>